<dbReference type="SUPFAM" id="SSF53756">
    <property type="entry name" value="UDP-Glycosyltransferase/glycogen phosphorylase"/>
    <property type="match status" value="1"/>
</dbReference>
<dbReference type="Pfam" id="PF00534">
    <property type="entry name" value="Glycos_transf_1"/>
    <property type="match status" value="1"/>
</dbReference>
<keyword evidence="4" id="KW-1185">Reference proteome</keyword>
<reference evidence="4" key="1">
    <citation type="submission" date="2007-10" db="EMBL/GenBank/DDBJ databases">
        <title>Complete sequence of chromosome of Desulforudis audaxviator MP104C.</title>
        <authorList>
            <person name="Copeland A."/>
            <person name="Lucas S."/>
            <person name="Lapidus A."/>
            <person name="Barry K."/>
            <person name="Glavina del Rio T."/>
            <person name="Dalin E."/>
            <person name="Tice H."/>
            <person name="Bruce D."/>
            <person name="Pitluck S."/>
            <person name="Lowry S.R."/>
            <person name="Larimer F."/>
            <person name="Land M.L."/>
            <person name="Hauser L."/>
            <person name="Kyrpides N."/>
            <person name="Ivanova N.N."/>
            <person name="Richardson P."/>
        </authorList>
    </citation>
    <scope>NUCLEOTIDE SEQUENCE [LARGE SCALE GENOMIC DNA]</scope>
    <source>
        <strain evidence="4">MP104C</strain>
    </source>
</reference>
<dbReference type="Gene3D" id="3.40.50.2000">
    <property type="entry name" value="Glycogen Phosphorylase B"/>
    <property type="match status" value="2"/>
</dbReference>
<dbReference type="PANTHER" id="PTHR45947:SF3">
    <property type="entry name" value="SULFOQUINOVOSYL TRANSFERASE SQD2"/>
    <property type="match status" value="1"/>
</dbReference>
<dbReference type="KEGG" id="dau:Daud_1039"/>
<keyword evidence="3" id="KW-0808">Transferase</keyword>
<proteinExistence type="predicted"/>
<feature type="domain" description="Glycosyl transferase family 1" evidence="1">
    <location>
        <begin position="201"/>
        <end position="358"/>
    </location>
</feature>
<evidence type="ECO:0000313" key="3">
    <source>
        <dbReference type="EMBL" id="ACA59551.1"/>
    </source>
</evidence>
<dbReference type="InterPro" id="IPR001296">
    <property type="entry name" value="Glyco_trans_1"/>
</dbReference>
<protein>
    <submittedName>
        <fullName evidence="3">Glycosyl transferase, group 1</fullName>
    </submittedName>
</protein>
<evidence type="ECO:0000259" key="2">
    <source>
        <dbReference type="Pfam" id="PF13439"/>
    </source>
</evidence>
<dbReference type="AlphaFoldDB" id="B1I3K8"/>
<evidence type="ECO:0000313" key="4">
    <source>
        <dbReference type="Proteomes" id="UP000008544"/>
    </source>
</evidence>
<feature type="domain" description="Glycosyltransferase subfamily 4-like N-terminal" evidence="2">
    <location>
        <begin position="12"/>
        <end position="186"/>
    </location>
</feature>
<dbReference type="GO" id="GO:0016758">
    <property type="term" value="F:hexosyltransferase activity"/>
    <property type="evidence" value="ECO:0007669"/>
    <property type="project" value="TreeGrafter"/>
</dbReference>
<dbReference type="InterPro" id="IPR050194">
    <property type="entry name" value="Glycosyltransferase_grp1"/>
</dbReference>
<dbReference type="CDD" id="cd03801">
    <property type="entry name" value="GT4_PimA-like"/>
    <property type="match status" value="1"/>
</dbReference>
<reference evidence="3 4" key="2">
    <citation type="journal article" date="2008" name="Science">
        <title>Environmental genomics reveals a single-species ecosystem deep within Earth.</title>
        <authorList>
            <person name="Chivian D."/>
            <person name="Brodie E.L."/>
            <person name="Alm E.J."/>
            <person name="Culley D.E."/>
            <person name="Dehal P.S."/>
            <person name="Desantis T.Z."/>
            <person name="Gihring T.M."/>
            <person name="Lapidus A."/>
            <person name="Lin L.H."/>
            <person name="Lowry S.R."/>
            <person name="Moser D.P."/>
            <person name="Richardson P.M."/>
            <person name="Southam G."/>
            <person name="Wanger G."/>
            <person name="Pratt L.M."/>
            <person name="Andersen G.L."/>
            <person name="Hazen T.C."/>
            <person name="Brockman F.J."/>
            <person name="Arkin A.P."/>
            <person name="Onstott T.C."/>
        </authorList>
    </citation>
    <scope>NUCLEOTIDE SEQUENCE [LARGE SCALE GENOMIC DNA]</scope>
    <source>
        <strain evidence="3 4">MP104C</strain>
    </source>
</reference>
<dbReference type="EMBL" id="CP000860">
    <property type="protein sequence ID" value="ACA59551.1"/>
    <property type="molecule type" value="Genomic_DNA"/>
</dbReference>
<dbReference type="STRING" id="477974.Daud_1039"/>
<dbReference type="CAZy" id="GT4">
    <property type="family name" value="Glycosyltransferase Family 4"/>
</dbReference>
<organism evidence="3 4">
    <name type="scientific">Desulforudis audaxviator (strain MP104C)</name>
    <dbReference type="NCBI Taxonomy" id="477974"/>
    <lineage>
        <taxon>Bacteria</taxon>
        <taxon>Bacillati</taxon>
        <taxon>Bacillota</taxon>
        <taxon>Clostridia</taxon>
        <taxon>Thermoanaerobacterales</taxon>
        <taxon>Candidatus Desulforudaceae</taxon>
        <taxon>Candidatus Desulforudis</taxon>
    </lineage>
</organism>
<dbReference type="InterPro" id="IPR028098">
    <property type="entry name" value="Glyco_trans_4-like_N"/>
</dbReference>
<name>B1I3K8_DESAP</name>
<sequence>MMLSWEYPPKTIGGLAQHVYDLNAALSREGVEVHLLTCSAPGASDYEMQGNIHIHRVHPFQVSAPDFVTWVLQFNNAILERAISLFERVGAFRVVHAHDWLVAFAARAVKHARHLPLVATIHATEFGRNQGLHNATQNYISNVEWWLTFEAWKVIVCSRYMENELKYIFQLPADKIRVIPNGVDPENYRLRSDRVKRSFYAAPEERIVFYVGRLVQEKGVQVLLDAVPQILARMPNTKFVIGGKGPHLEELRAQVDRMGIAPRIYFTGYIDDEVRNALYHWADVAVFPSLYEPFGIVALEAMAAKTPVVASNTGGLSEIIEHGLDGFKVPPGDSRALAEHILLVLQNPAQAKMLHERAFRKVREQYGWRKVARETARLYREVWSERQSAPWPTLEDRPGRILGRVYQLFERYS</sequence>
<dbReference type="PANTHER" id="PTHR45947">
    <property type="entry name" value="SULFOQUINOVOSYL TRANSFERASE SQD2"/>
    <property type="match status" value="1"/>
</dbReference>
<accession>B1I3K8</accession>
<gene>
    <name evidence="3" type="ordered locus">Daud_1039</name>
</gene>
<dbReference type="eggNOG" id="COG0438">
    <property type="taxonomic scope" value="Bacteria"/>
</dbReference>
<dbReference type="Proteomes" id="UP000008544">
    <property type="component" value="Chromosome"/>
</dbReference>
<dbReference type="Pfam" id="PF13439">
    <property type="entry name" value="Glyco_transf_4"/>
    <property type="match status" value="1"/>
</dbReference>
<dbReference type="HOGENOM" id="CLU_009583_2_3_9"/>
<evidence type="ECO:0000259" key="1">
    <source>
        <dbReference type="Pfam" id="PF00534"/>
    </source>
</evidence>